<dbReference type="InterPro" id="IPR043917">
    <property type="entry name" value="DUF5753"/>
</dbReference>
<evidence type="ECO:0000313" key="4">
    <source>
        <dbReference type="Proteomes" id="UP001165074"/>
    </source>
</evidence>
<organism evidence="3 4">
    <name type="scientific">Actinoallomurus iriomotensis</name>
    <dbReference type="NCBI Taxonomy" id="478107"/>
    <lineage>
        <taxon>Bacteria</taxon>
        <taxon>Bacillati</taxon>
        <taxon>Actinomycetota</taxon>
        <taxon>Actinomycetes</taxon>
        <taxon>Streptosporangiales</taxon>
        <taxon>Thermomonosporaceae</taxon>
        <taxon>Actinoallomurus</taxon>
    </lineage>
</organism>
<dbReference type="Gene3D" id="1.10.260.40">
    <property type="entry name" value="lambda repressor-like DNA-binding domains"/>
    <property type="match status" value="1"/>
</dbReference>
<protein>
    <recommendedName>
        <fullName evidence="2">HTH cro/C1-type domain-containing protein</fullName>
    </recommendedName>
</protein>
<reference evidence="3" key="1">
    <citation type="submission" date="2023-03" db="EMBL/GenBank/DDBJ databases">
        <title>Actinoallomurus iriomotensis NBRC 103684.</title>
        <authorList>
            <person name="Ichikawa N."/>
            <person name="Sato H."/>
            <person name="Tonouchi N."/>
        </authorList>
    </citation>
    <scope>NUCLEOTIDE SEQUENCE</scope>
    <source>
        <strain evidence="3">NBRC 103684</strain>
    </source>
</reference>
<dbReference type="InterPro" id="IPR010982">
    <property type="entry name" value="Lambda_DNA-bd_dom_sf"/>
</dbReference>
<dbReference type="InterPro" id="IPR001387">
    <property type="entry name" value="Cro/C1-type_HTH"/>
</dbReference>
<evidence type="ECO:0000259" key="2">
    <source>
        <dbReference type="PROSITE" id="PS50943"/>
    </source>
</evidence>
<dbReference type="AlphaFoldDB" id="A0A9W6S4V0"/>
<comment type="caution">
    <text evidence="3">The sequence shown here is derived from an EMBL/GenBank/DDBJ whole genome shotgun (WGS) entry which is preliminary data.</text>
</comment>
<keyword evidence="4" id="KW-1185">Reference proteome</keyword>
<gene>
    <name evidence="3" type="ORF">Airi02_065750</name>
</gene>
<dbReference type="EMBL" id="BSTK01000011">
    <property type="protein sequence ID" value="GLY88646.1"/>
    <property type="molecule type" value="Genomic_DNA"/>
</dbReference>
<dbReference type="SUPFAM" id="SSF47413">
    <property type="entry name" value="lambda repressor-like DNA-binding domains"/>
    <property type="match status" value="1"/>
</dbReference>
<evidence type="ECO:0000256" key="1">
    <source>
        <dbReference type="SAM" id="MobiDB-lite"/>
    </source>
</evidence>
<feature type="region of interest" description="Disordered" evidence="1">
    <location>
        <begin position="208"/>
        <end position="233"/>
    </location>
</feature>
<name>A0A9W6S4V0_9ACTN</name>
<dbReference type="Proteomes" id="UP001165074">
    <property type="component" value="Unassembled WGS sequence"/>
</dbReference>
<sequence length="233" mass="25921">MGGHNGGEAINVGSGEPVYRGSRSVPLNPTLVTLRRTVRTFRLAAGMTQARMAGEIGYTNGWLSNLETARLRPRRDQVTALEQALDLPPGALMNTFDQLESEGLPMTDRSFSDIEAEASLLRILSLLAIPDLFQTEEYARAVCRGDEALVRERMNRQETLVRTDPPPPVTHCVLGEAVLYHGYGDQKVMRAQLEHLLASVSDHFLRPRSPAPGIVHPRHGREARRRSRRDRGP</sequence>
<evidence type="ECO:0000313" key="3">
    <source>
        <dbReference type="EMBL" id="GLY88646.1"/>
    </source>
</evidence>
<dbReference type="PROSITE" id="PS50943">
    <property type="entry name" value="HTH_CROC1"/>
    <property type="match status" value="1"/>
</dbReference>
<dbReference type="GO" id="GO:0003677">
    <property type="term" value="F:DNA binding"/>
    <property type="evidence" value="ECO:0007669"/>
    <property type="project" value="InterPro"/>
</dbReference>
<feature type="region of interest" description="Disordered" evidence="1">
    <location>
        <begin position="1"/>
        <end position="22"/>
    </location>
</feature>
<dbReference type="Pfam" id="PF13560">
    <property type="entry name" value="HTH_31"/>
    <property type="match status" value="1"/>
</dbReference>
<dbReference type="SMART" id="SM00530">
    <property type="entry name" value="HTH_XRE"/>
    <property type="match status" value="1"/>
</dbReference>
<feature type="domain" description="HTH cro/C1-type" evidence="2">
    <location>
        <begin position="38"/>
        <end position="92"/>
    </location>
</feature>
<dbReference type="Pfam" id="PF19054">
    <property type="entry name" value="DUF5753"/>
    <property type="match status" value="1"/>
</dbReference>
<accession>A0A9W6S4V0</accession>
<proteinExistence type="predicted"/>
<feature type="compositionally biased region" description="Basic residues" evidence="1">
    <location>
        <begin position="216"/>
        <end position="233"/>
    </location>
</feature>